<reference evidence="2" key="1">
    <citation type="submission" date="2016-04" db="EMBL/GenBank/DDBJ databases">
        <authorList>
            <person name="Evans L.H."/>
            <person name="Alamgir A."/>
            <person name="Owens N."/>
            <person name="Weber N.D."/>
            <person name="Virtaneva K."/>
            <person name="Barbian K."/>
            <person name="Babar A."/>
            <person name="Rosenke K."/>
        </authorList>
    </citation>
    <scope>NUCLEOTIDE SEQUENCE [LARGE SCALE GENOMIC DNA]</scope>
    <source>
        <strain evidence="2">CBS 101.48</strain>
    </source>
</reference>
<gene>
    <name evidence="2" type="primary">ABSGL_08953.1 scaffold 10588</name>
</gene>
<dbReference type="AlphaFoldDB" id="A0A168PX66"/>
<accession>A0A168PX66</accession>
<evidence type="ECO:0000313" key="3">
    <source>
        <dbReference type="Proteomes" id="UP000078561"/>
    </source>
</evidence>
<dbReference type="Proteomes" id="UP000078561">
    <property type="component" value="Unassembled WGS sequence"/>
</dbReference>
<keyword evidence="3" id="KW-1185">Reference proteome</keyword>
<protein>
    <submittedName>
        <fullName evidence="2">Uncharacterized protein</fullName>
    </submittedName>
</protein>
<feature type="region of interest" description="Disordered" evidence="1">
    <location>
        <begin position="20"/>
        <end position="46"/>
    </location>
</feature>
<evidence type="ECO:0000313" key="2">
    <source>
        <dbReference type="EMBL" id="SAM03135.1"/>
    </source>
</evidence>
<dbReference type="InParanoid" id="A0A168PX66"/>
<sequence length="84" mass="9452">MTPNSTHQVQLKVLLRYHSDSKSCPSPTQVVDPSYRSSPPSGTYLDQNKTYLHRQSYNHVGDDDDLLDFDKVISSQGNKTGLEL</sequence>
<evidence type="ECO:0000256" key="1">
    <source>
        <dbReference type="SAM" id="MobiDB-lite"/>
    </source>
</evidence>
<feature type="compositionally biased region" description="Polar residues" evidence="1">
    <location>
        <begin position="22"/>
        <end position="46"/>
    </location>
</feature>
<name>A0A168PX66_ABSGL</name>
<proteinExistence type="predicted"/>
<organism evidence="2">
    <name type="scientific">Absidia glauca</name>
    <name type="common">Pin mould</name>
    <dbReference type="NCBI Taxonomy" id="4829"/>
    <lineage>
        <taxon>Eukaryota</taxon>
        <taxon>Fungi</taxon>
        <taxon>Fungi incertae sedis</taxon>
        <taxon>Mucoromycota</taxon>
        <taxon>Mucoromycotina</taxon>
        <taxon>Mucoromycetes</taxon>
        <taxon>Mucorales</taxon>
        <taxon>Cunninghamellaceae</taxon>
        <taxon>Absidia</taxon>
    </lineage>
</organism>
<dbReference type="EMBL" id="LT554051">
    <property type="protein sequence ID" value="SAM03135.1"/>
    <property type="molecule type" value="Genomic_DNA"/>
</dbReference>